<name>A0A8T2QT00_CERRI</name>
<sequence>MTEGQLEICVEMAERLKDVRKIGNMHAYVVAWVQKPGATFSADQNAAKVMTTPDKKGGSNPEWHEILRLRTTADLAELRKSFLIFHIYTSSLIMPDDTLVGSSVIPLDNLLPTELDASVIDDAPISTPLQRATVPVQRPSLRYKGTLTFSLRLVYFSLGGKRSANTSRLPDSLLNKFSEPSVASFGDDNVGGGGSGPGAAAAAVASMMLF</sequence>
<dbReference type="PANTHER" id="PTHR32246:SF173">
    <property type="entry name" value="C2 DOMAIN-CONTAINING PROTEIN"/>
    <property type="match status" value="1"/>
</dbReference>
<dbReference type="InterPro" id="IPR035892">
    <property type="entry name" value="C2_domain_sf"/>
</dbReference>
<evidence type="ECO:0000313" key="2">
    <source>
        <dbReference type="EMBL" id="KAH7287129.1"/>
    </source>
</evidence>
<dbReference type="OrthoDB" id="419768at2759"/>
<dbReference type="PROSITE" id="PS50004">
    <property type="entry name" value="C2"/>
    <property type="match status" value="1"/>
</dbReference>
<dbReference type="InterPro" id="IPR000008">
    <property type="entry name" value="C2_dom"/>
</dbReference>
<organism evidence="2 3">
    <name type="scientific">Ceratopteris richardii</name>
    <name type="common">Triangle waterfern</name>
    <dbReference type="NCBI Taxonomy" id="49495"/>
    <lineage>
        <taxon>Eukaryota</taxon>
        <taxon>Viridiplantae</taxon>
        <taxon>Streptophyta</taxon>
        <taxon>Embryophyta</taxon>
        <taxon>Tracheophyta</taxon>
        <taxon>Polypodiopsida</taxon>
        <taxon>Polypodiidae</taxon>
        <taxon>Polypodiales</taxon>
        <taxon>Pteridineae</taxon>
        <taxon>Pteridaceae</taxon>
        <taxon>Parkerioideae</taxon>
        <taxon>Ceratopteris</taxon>
    </lineage>
</organism>
<evidence type="ECO:0000259" key="1">
    <source>
        <dbReference type="PROSITE" id="PS50004"/>
    </source>
</evidence>
<dbReference type="AlphaFoldDB" id="A0A8T2QT00"/>
<comment type="caution">
    <text evidence="2">The sequence shown here is derived from an EMBL/GenBank/DDBJ whole genome shotgun (WGS) entry which is preliminary data.</text>
</comment>
<protein>
    <recommendedName>
        <fullName evidence="1">C2 domain-containing protein</fullName>
    </recommendedName>
</protein>
<reference evidence="2" key="1">
    <citation type="submission" date="2021-08" db="EMBL/GenBank/DDBJ databases">
        <title>WGS assembly of Ceratopteris richardii.</title>
        <authorList>
            <person name="Marchant D.B."/>
            <person name="Chen G."/>
            <person name="Jenkins J."/>
            <person name="Shu S."/>
            <person name="Leebens-Mack J."/>
            <person name="Grimwood J."/>
            <person name="Schmutz J."/>
            <person name="Soltis P."/>
            <person name="Soltis D."/>
            <person name="Chen Z.-H."/>
        </authorList>
    </citation>
    <scope>NUCLEOTIDE SEQUENCE</scope>
    <source>
        <strain evidence="2">Whitten #5841</strain>
        <tissue evidence="2">Leaf</tissue>
    </source>
</reference>
<feature type="domain" description="C2" evidence="1">
    <location>
        <begin position="1"/>
        <end position="120"/>
    </location>
</feature>
<dbReference type="Pfam" id="PF00168">
    <property type="entry name" value="C2"/>
    <property type="match status" value="1"/>
</dbReference>
<dbReference type="Gene3D" id="2.60.40.150">
    <property type="entry name" value="C2 domain"/>
    <property type="match status" value="1"/>
</dbReference>
<gene>
    <name evidence="2" type="ORF">KP509_32G039500</name>
</gene>
<dbReference type="EMBL" id="CM035437">
    <property type="protein sequence ID" value="KAH7287129.1"/>
    <property type="molecule type" value="Genomic_DNA"/>
</dbReference>
<proteinExistence type="predicted"/>
<dbReference type="PANTHER" id="PTHR32246">
    <property type="entry name" value="INGRESSION PROTEIN FIC1"/>
    <property type="match status" value="1"/>
</dbReference>
<dbReference type="Proteomes" id="UP000825935">
    <property type="component" value="Chromosome 32"/>
</dbReference>
<evidence type="ECO:0000313" key="3">
    <source>
        <dbReference type="Proteomes" id="UP000825935"/>
    </source>
</evidence>
<accession>A0A8T2QT00</accession>
<keyword evidence="3" id="KW-1185">Reference proteome</keyword>
<dbReference type="SUPFAM" id="SSF49562">
    <property type="entry name" value="C2 domain (Calcium/lipid-binding domain, CaLB)"/>
    <property type="match status" value="1"/>
</dbReference>